<dbReference type="PANTHER" id="PTHR12934:SF11">
    <property type="entry name" value="LARGE RIBOSOMAL SUBUNIT PROTEIN UL15M"/>
    <property type="match status" value="1"/>
</dbReference>
<evidence type="ECO:0000256" key="4">
    <source>
        <dbReference type="SAM" id="MobiDB-lite"/>
    </source>
</evidence>
<dbReference type="Pfam" id="PF00828">
    <property type="entry name" value="Ribosomal_L27A"/>
    <property type="match status" value="1"/>
</dbReference>
<dbReference type="InterPro" id="IPR030878">
    <property type="entry name" value="Ribosomal_uL15"/>
</dbReference>
<dbReference type="NCBIfam" id="TIGR01071">
    <property type="entry name" value="rplO_bact"/>
    <property type="match status" value="1"/>
</dbReference>
<dbReference type="InterPro" id="IPR036227">
    <property type="entry name" value="Ribosomal_uL15/eL18_sf"/>
</dbReference>
<proteinExistence type="inferred from homology"/>
<dbReference type="EMBL" id="HBGR01006517">
    <property type="protein sequence ID" value="CAD9378175.1"/>
    <property type="molecule type" value="Transcribed_RNA"/>
</dbReference>
<gene>
    <name evidence="6" type="ORF">PPRO1471_LOCUS4356</name>
    <name evidence="7" type="ORF">PPROV_000025200</name>
</gene>
<sequence>MAPLMTSLRPHSVAARSSTFVSRNALALKPATVACPRVPAQARLTVTFAAESGERFRLHNIAPQPGSKRARKRIGRGYGAGQGGSCGKGMRGQKSRSGESIAAGFEGGQMPLYRRLPKLKGIAGGMASGKPKYIVVNLRDVARKFSEGETVSKETCKEKRLINPSGYYRNLPLKVLGEGEELPSNLTFEVGAVSAGAQAKVEAKGGTVNILPGKPKWTRAVPAR</sequence>
<accession>A0A7S2AW41</accession>
<keyword evidence="3" id="KW-0687">Ribonucleoprotein</keyword>
<evidence type="ECO:0000256" key="1">
    <source>
        <dbReference type="ARBA" id="ARBA00007320"/>
    </source>
</evidence>
<keyword evidence="2 7" id="KW-0689">Ribosomal protein</keyword>
<dbReference type="InterPro" id="IPR005749">
    <property type="entry name" value="Ribosomal_uL15_bac-type"/>
</dbReference>
<reference evidence="6" key="2">
    <citation type="submission" date="2021-01" db="EMBL/GenBank/DDBJ databases">
        <authorList>
            <person name="Corre E."/>
            <person name="Pelletier E."/>
            <person name="Niang G."/>
            <person name="Scheremetjew M."/>
            <person name="Finn R."/>
            <person name="Kale V."/>
            <person name="Holt S."/>
            <person name="Cochrane G."/>
            <person name="Meng A."/>
            <person name="Brown T."/>
            <person name="Cohen L."/>
        </authorList>
    </citation>
    <scope>NUCLEOTIDE SEQUENCE</scope>
    <source>
        <strain evidence="6">RCC733</strain>
    </source>
</reference>
<reference evidence="7" key="1">
    <citation type="submission" date="2020-10" db="EMBL/GenBank/DDBJ databases">
        <title>Unveiling of a novel bifunctional photoreceptor, Dualchrome1, isolated from a cosmopolitan green alga.</title>
        <authorList>
            <person name="Suzuki S."/>
            <person name="Kawachi M."/>
        </authorList>
    </citation>
    <scope>NUCLEOTIDE SEQUENCE</scope>
    <source>
        <strain evidence="7">NIES 2893</strain>
    </source>
</reference>
<dbReference type="OrthoDB" id="361383at2759"/>
<dbReference type="GO" id="GO:0006412">
    <property type="term" value="P:translation"/>
    <property type="evidence" value="ECO:0007669"/>
    <property type="project" value="InterPro"/>
</dbReference>
<feature type="domain" description="Large ribosomal subunit protein uL15/eL18" evidence="5">
    <location>
        <begin position="135"/>
        <end position="208"/>
    </location>
</feature>
<dbReference type="SUPFAM" id="SSF52080">
    <property type="entry name" value="Ribosomal proteins L15p and L18e"/>
    <property type="match status" value="1"/>
</dbReference>
<organism evidence="6">
    <name type="scientific">Pycnococcus provasolii</name>
    <dbReference type="NCBI Taxonomy" id="41880"/>
    <lineage>
        <taxon>Eukaryota</taxon>
        <taxon>Viridiplantae</taxon>
        <taxon>Chlorophyta</taxon>
        <taxon>Pseudoscourfieldiophyceae</taxon>
        <taxon>Pseudoscourfieldiales</taxon>
        <taxon>Pycnococcaceae</taxon>
        <taxon>Pycnococcus</taxon>
    </lineage>
</organism>
<dbReference type="GO" id="GO:0003735">
    <property type="term" value="F:structural constituent of ribosome"/>
    <property type="evidence" value="ECO:0007669"/>
    <property type="project" value="InterPro"/>
</dbReference>
<name>A0A7S2AW41_9CHLO</name>
<evidence type="ECO:0000256" key="2">
    <source>
        <dbReference type="ARBA" id="ARBA00022980"/>
    </source>
</evidence>
<dbReference type="HAMAP" id="MF_01341">
    <property type="entry name" value="Ribosomal_uL15"/>
    <property type="match status" value="1"/>
</dbReference>
<dbReference type="AlphaFoldDB" id="A0A7S2AW41"/>
<keyword evidence="8" id="KW-1185">Reference proteome</keyword>
<feature type="compositionally biased region" description="Gly residues" evidence="4">
    <location>
        <begin position="76"/>
        <end position="90"/>
    </location>
</feature>
<dbReference type="GO" id="GO:0022625">
    <property type="term" value="C:cytosolic large ribosomal subunit"/>
    <property type="evidence" value="ECO:0007669"/>
    <property type="project" value="TreeGrafter"/>
</dbReference>
<dbReference type="Proteomes" id="UP000660262">
    <property type="component" value="Unassembled WGS sequence"/>
</dbReference>
<dbReference type="Gene3D" id="3.100.10.10">
    <property type="match status" value="1"/>
</dbReference>
<dbReference type="EMBL" id="BNJQ01000001">
    <property type="protein sequence ID" value="GHP01496.1"/>
    <property type="molecule type" value="Genomic_DNA"/>
</dbReference>
<comment type="similarity">
    <text evidence="1">Belongs to the universal ribosomal protein uL15 family.</text>
</comment>
<evidence type="ECO:0000256" key="3">
    <source>
        <dbReference type="ARBA" id="ARBA00023274"/>
    </source>
</evidence>
<evidence type="ECO:0000259" key="5">
    <source>
        <dbReference type="Pfam" id="PF00828"/>
    </source>
</evidence>
<evidence type="ECO:0000313" key="8">
    <source>
        <dbReference type="Proteomes" id="UP000660262"/>
    </source>
</evidence>
<evidence type="ECO:0000313" key="6">
    <source>
        <dbReference type="EMBL" id="CAD9378175.1"/>
    </source>
</evidence>
<dbReference type="PANTHER" id="PTHR12934">
    <property type="entry name" value="50S RIBOSOMAL PROTEIN L15"/>
    <property type="match status" value="1"/>
</dbReference>
<feature type="region of interest" description="Disordered" evidence="4">
    <location>
        <begin position="62"/>
        <end position="97"/>
    </location>
</feature>
<dbReference type="InterPro" id="IPR021131">
    <property type="entry name" value="Ribosomal_uL15/eL18"/>
</dbReference>
<protein>
    <submittedName>
        <fullName evidence="7">50S ribosomal protein L15</fullName>
    </submittedName>
</protein>
<evidence type="ECO:0000313" key="7">
    <source>
        <dbReference type="EMBL" id="GHP01496.1"/>
    </source>
</evidence>